<proteinExistence type="predicted"/>
<protein>
    <recommendedName>
        <fullName evidence="4">Oxaloacetate decarboxylase, gamma chain</fullName>
    </recommendedName>
</protein>
<gene>
    <name evidence="2" type="ORF">CLMAG_38270</name>
</gene>
<evidence type="ECO:0000313" key="2">
    <source>
        <dbReference type="EMBL" id="KZL90916.1"/>
    </source>
</evidence>
<name>A0A161X9L1_9CLOT</name>
<accession>A0A161X9L1</accession>
<reference evidence="2 3" key="1">
    <citation type="submission" date="2016-04" db="EMBL/GenBank/DDBJ databases">
        <title>Genome sequence of Clostridium magnum DSM 2767.</title>
        <authorList>
            <person name="Poehlein A."/>
            <person name="Uhlig R."/>
            <person name="Fischer R."/>
            <person name="Bahl H."/>
            <person name="Daniel R."/>
        </authorList>
    </citation>
    <scope>NUCLEOTIDE SEQUENCE [LARGE SCALE GENOMIC DNA]</scope>
    <source>
        <strain evidence="2 3">DSM 2767</strain>
    </source>
</reference>
<evidence type="ECO:0000313" key="3">
    <source>
        <dbReference type="Proteomes" id="UP000076603"/>
    </source>
</evidence>
<dbReference type="STRING" id="1121326.CLMAG_38270"/>
<dbReference type="EMBL" id="LWAE01000004">
    <property type="protein sequence ID" value="KZL90916.1"/>
    <property type="molecule type" value="Genomic_DNA"/>
</dbReference>
<keyword evidence="3" id="KW-1185">Reference proteome</keyword>
<dbReference type="Proteomes" id="UP000076603">
    <property type="component" value="Unassembled WGS sequence"/>
</dbReference>
<keyword evidence="1" id="KW-1133">Transmembrane helix</keyword>
<keyword evidence="1" id="KW-0812">Transmembrane</keyword>
<sequence>MGNSINLSETLIIALGALTAIFAVLVLYAISMVSKLSQAITEGKSGNNVEQNTVQNFTNSNNIVSHNPVQNFNDSDDEEDRLVVALAASIMASNEKPDAYFHISKLTRIR</sequence>
<comment type="caution">
    <text evidence="2">The sequence shown here is derived from an EMBL/GenBank/DDBJ whole genome shotgun (WGS) entry which is preliminary data.</text>
</comment>
<keyword evidence="1" id="KW-0472">Membrane</keyword>
<evidence type="ECO:0000256" key="1">
    <source>
        <dbReference type="SAM" id="Phobius"/>
    </source>
</evidence>
<feature type="transmembrane region" description="Helical" evidence="1">
    <location>
        <begin position="12"/>
        <end position="30"/>
    </location>
</feature>
<dbReference type="PATRIC" id="fig|1121326.3.peg.3871"/>
<evidence type="ECO:0008006" key="4">
    <source>
        <dbReference type="Google" id="ProtNLM"/>
    </source>
</evidence>
<dbReference type="RefSeq" id="WP_066625925.1">
    <property type="nucleotide sequence ID" value="NZ_FQXL01000059.1"/>
</dbReference>
<dbReference type="AlphaFoldDB" id="A0A161X9L1"/>
<organism evidence="2 3">
    <name type="scientific">Clostridium magnum DSM 2767</name>
    <dbReference type="NCBI Taxonomy" id="1121326"/>
    <lineage>
        <taxon>Bacteria</taxon>
        <taxon>Bacillati</taxon>
        <taxon>Bacillota</taxon>
        <taxon>Clostridia</taxon>
        <taxon>Eubacteriales</taxon>
        <taxon>Clostridiaceae</taxon>
        <taxon>Clostridium</taxon>
    </lineage>
</organism>
<dbReference type="OrthoDB" id="1935852at2"/>